<name>A0A199UA64_MANES</name>
<gene>
    <name evidence="1" type="ORF">MANES_S094500</name>
</gene>
<evidence type="ECO:0000313" key="1">
    <source>
        <dbReference type="EMBL" id="OAY21353.1"/>
    </source>
</evidence>
<sequence>MFLISVPLYYSSAHENDCNCDDHYSLYVLNVSHNMSV</sequence>
<protein>
    <submittedName>
        <fullName evidence="1">Uncharacterized protein</fullName>
    </submittedName>
</protein>
<dbReference type="AlphaFoldDB" id="A0A199UA64"/>
<accession>A0A199UA64</accession>
<organism evidence="1">
    <name type="scientific">Manihot esculenta</name>
    <name type="common">Cassava</name>
    <name type="synonym">Jatropha manihot</name>
    <dbReference type="NCBI Taxonomy" id="3983"/>
    <lineage>
        <taxon>Eukaryota</taxon>
        <taxon>Viridiplantae</taxon>
        <taxon>Streptophyta</taxon>
        <taxon>Embryophyta</taxon>
        <taxon>Tracheophyta</taxon>
        <taxon>Spermatophyta</taxon>
        <taxon>Magnoliopsida</taxon>
        <taxon>eudicotyledons</taxon>
        <taxon>Gunneridae</taxon>
        <taxon>Pentapetalae</taxon>
        <taxon>rosids</taxon>
        <taxon>fabids</taxon>
        <taxon>Malpighiales</taxon>
        <taxon>Euphorbiaceae</taxon>
        <taxon>Crotonoideae</taxon>
        <taxon>Manihoteae</taxon>
        <taxon>Manihot</taxon>
    </lineage>
</organism>
<dbReference type="EMBL" id="KV451096">
    <property type="protein sequence ID" value="OAY21353.1"/>
    <property type="molecule type" value="Genomic_DNA"/>
</dbReference>
<reference evidence="1" key="1">
    <citation type="submission" date="2016-02" db="EMBL/GenBank/DDBJ databases">
        <title>WGS assembly of Manihot esculenta.</title>
        <authorList>
            <person name="Bredeson J.V."/>
            <person name="Prochnik S.E."/>
            <person name="Lyons J.B."/>
            <person name="Schmutz J."/>
            <person name="Grimwood J."/>
            <person name="Vrebalov J."/>
            <person name="Bart R.S."/>
            <person name="Amuge T."/>
            <person name="Ferguson M.E."/>
            <person name="Green R."/>
            <person name="Putnam N."/>
            <person name="Stites J."/>
            <person name="Rounsley S."/>
            <person name="Rokhsar D.S."/>
        </authorList>
    </citation>
    <scope>NUCLEOTIDE SEQUENCE [LARGE SCALE GENOMIC DNA]</scope>
    <source>
        <tissue evidence="1">Leaf</tissue>
    </source>
</reference>
<proteinExistence type="predicted"/>